<evidence type="ECO:0000313" key="2">
    <source>
        <dbReference type="EMBL" id="TSD68504.1"/>
    </source>
</evidence>
<proteinExistence type="predicted"/>
<sequence length="243" mass="25425">MEALRRIVARFVIGTFALAAALGIYALLKPGPLGEVEGNVLLTTTIVGVAALAALCYLASSASSWWLAGAAGAVVAVVPVTISLVLVWGDWSYSDGWWRTYGVSMTLALTLAQISLLAGLTGDARRRQRWLLISTALIAAAVAAVIIMLLLSDGGIGDDVMRLLGVLAILDALGSITLIALRVFGGRVPSSARRGPEPFVLDAGRSTRLRRLATAHGVSADLMLDRLLTEAERGPTEPPANQG</sequence>
<protein>
    <submittedName>
        <fullName evidence="2">Uncharacterized protein</fullName>
    </submittedName>
</protein>
<evidence type="ECO:0000313" key="3">
    <source>
        <dbReference type="Proteomes" id="UP000316988"/>
    </source>
</evidence>
<feature type="transmembrane region" description="Helical" evidence="1">
    <location>
        <begin position="40"/>
        <end position="58"/>
    </location>
</feature>
<dbReference type="OrthoDB" id="3746676at2"/>
<name>A0A554SQ77_9ACTN</name>
<feature type="transmembrane region" description="Helical" evidence="1">
    <location>
        <begin position="65"/>
        <end position="88"/>
    </location>
</feature>
<comment type="caution">
    <text evidence="2">The sequence shown here is derived from an EMBL/GenBank/DDBJ whole genome shotgun (WGS) entry which is preliminary data.</text>
</comment>
<feature type="transmembrane region" description="Helical" evidence="1">
    <location>
        <begin position="7"/>
        <end position="28"/>
    </location>
</feature>
<keyword evidence="3" id="KW-1185">Reference proteome</keyword>
<dbReference type="EMBL" id="VLNT01000001">
    <property type="protein sequence ID" value="TSD68504.1"/>
    <property type="molecule type" value="Genomic_DNA"/>
</dbReference>
<dbReference type="Proteomes" id="UP000316988">
    <property type="component" value="Unassembled WGS sequence"/>
</dbReference>
<organism evidence="2 3">
    <name type="scientific">Aeromicrobium piscarium</name>
    <dbReference type="NCBI Taxonomy" id="2590901"/>
    <lineage>
        <taxon>Bacteria</taxon>
        <taxon>Bacillati</taxon>
        <taxon>Actinomycetota</taxon>
        <taxon>Actinomycetes</taxon>
        <taxon>Propionibacteriales</taxon>
        <taxon>Nocardioidaceae</taxon>
        <taxon>Aeromicrobium</taxon>
    </lineage>
</organism>
<keyword evidence="1" id="KW-1133">Transmembrane helix</keyword>
<keyword evidence="1" id="KW-0812">Transmembrane</keyword>
<evidence type="ECO:0000256" key="1">
    <source>
        <dbReference type="SAM" id="Phobius"/>
    </source>
</evidence>
<feature type="transmembrane region" description="Helical" evidence="1">
    <location>
        <begin position="163"/>
        <end position="184"/>
    </location>
</feature>
<accession>A0A554SQ77</accession>
<keyword evidence="1" id="KW-0472">Membrane</keyword>
<feature type="transmembrane region" description="Helical" evidence="1">
    <location>
        <begin position="130"/>
        <end position="151"/>
    </location>
</feature>
<reference evidence="2 3" key="1">
    <citation type="submission" date="2019-07" db="EMBL/GenBank/DDBJ databases">
        <authorList>
            <person name="Zhao L.H."/>
        </authorList>
    </citation>
    <scope>NUCLEOTIDE SEQUENCE [LARGE SCALE GENOMIC DNA]</scope>
    <source>
        <strain evidence="2 3">Co35</strain>
    </source>
</reference>
<dbReference type="AlphaFoldDB" id="A0A554SQ77"/>
<dbReference type="RefSeq" id="WP_143911445.1">
    <property type="nucleotide sequence ID" value="NZ_VLNT01000001.1"/>
</dbReference>
<feature type="transmembrane region" description="Helical" evidence="1">
    <location>
        <begin position="100"/>
        <end position="118"/>
    </location>
</feature>
<gene>
    <name evidence="2" type="ORF">FNM00_02640</name>
</gene>